<name>A0A5D4HA31_9SPHI</name>
<evidence type="ECO:0000256" key="1">
    <source>
        <dbReference type="SAM" id="MobiDB-lite"/>
    </source>
</evidence>
<accession>A0A5D4HA31</accession>
<organism evidence="2 3">
    <name type="scientific">Sphingobacterium phlebotomi</name>
    <dbReference type="NCBI Taxonomy" id="2605433"/>
    <lineage>
        <taxon>Bacteria</taxon>
        <taxon>Pseudomonadati</taxon>
        <taxon>Bacteroidota</taxon>
        <taxon>Sphingobacteriia</taxon>
        <taxon>Sphingobacteriales</taxon>
        <taxon>Sphingobacteriaceae</taxon>
        <taxon>Sphingobacterium</taxon>
    </lineage>
</organism>
<sequence>MEIEIKRIAYNPRLDENSFAANLFINGEKAATVNCKNRMTKYYALDGKGLELVKQAEDFIKKLPGEKKVIDGKEQTVKPTLIDHIDGLFNKYLNDIKLKKFDKKVDQIQKKNIVIGEYGRYTRTHPVKELTGLLLQDQGREILKQTITNHVIPTMSENEQILNNNISETILKAAGLKQPQYRKGETDQKEKVSNQKKTGMKP</sequence>
<reference evidence="2 3" key="1">
    <citation type="submission" date="2019-08" db="EMBL/GenBank/DDBJ databases">
        <title>Phlebobacter frassis gen. nov. sp. nov., a new member of family Sphingobacteriaceae isolated from sand fly rearing media.</title>
        <authorList>
            <person name="Kakumanu M.L."/>
            <person name="Marayati B.F."/>
            <person name="Wada-Katsumata A."/>
            <person name="Wasserberg G."/>
            <person name="Schal C."/>
            <person name="Apperson C.S."/>
            <person name="Ponnusamy L."/>
        </authorList>
    </citation>
    <scope>NUCLEOTIDE SEQUENCE [LARGE SCALE GENOMIC DNA]</scope>
    <source>
        <strain evidence="2 3">SSI9</strain>
    </source>
</reference>
<dbReference type="RefSeq" id="WP_148918205.1">
    <property type="nucleotide sequence ID" value="NZ_VTAV01000002.1"/>
</dbReference>
<feature type="region of interest" description="Disordered" evidence="1">
    <location>
        <begin position="177"/>
        <end position="202"/>
    </location>
</feature>
<evidence type="ECO:0000313" key="2">
    <source>
        <dbReference type="EMBL" id="TYR37464.1"/>
    </source>
</evidence>
<gene>
    <name evidence="2" type="ORF">FXV77_05520</name>
</gene>
<evidence type="ECO:0000313" key="3">
    <source>
        <dbReference type="Proteomes" id="UP000322362"/>
    </source>
</evidence>
<proteinExistence type="predicted"/>
<dbReference type="AlphaFoldDB" id="A0A5D4HA31"/>
<dbReference type="Proteomes" id="UP000322362">
    <property type="component" value="Unassembled WGS sequence"/>
</dbReference>
<comment type="caution">
    <text evidence="2">The sequence shown here is derived from an EMBL/GenBank/DDBJ whole genome shotgun (WGS) entry which is preliminary data.</text>
</comment>
<feature type="compositionally biased region" description="Basic and acidic residues" evidence="1">
    <location>
        <begin position="182"/>
        <end position="193"/>
    </location>
</feature>
<protein>
    <submittedName>
        <fullName evidence="2">Uncharacterized protein</fullName>
    </submittedName>
</protein>
<keyword evidence="3" id="KW-1185">Reference proteome</keyword>
<dbReference type="EMBL" id="VTAV01000002">
    <property type="protein sequence ID" value="TYR37464.1"/>
    <property type="molecule type" value="Genomic_DNA"/>
</dbReference>